<dbReference type="EMBL" id="JAVHJO010000007">
    <property type="protein sequence ID" value="KAK6538565.1"/>
    <property type="molecule type" value="Genomic_DNA"/>
</dbReference>
<proteinExistence type="predicted"/>
<protein>
    <submittedName>
        <fullName evidence="1">Uncharacterized protein</fullName>
    </submittedName>
</protein>
<dbReference type="Proteomes" id="UP001365542">
    <property type="component" value="Unassembled WGS sequence"/>
</dbReference>
<name>A0AAV9X916_9PEZI</name>
<reference evidence="1 2" key="1">
    <citation type="submission" date="2019-10" db="EMBL/GenBank/DDBJ databases">
        <authorList>
            <person name="Palmer J.M."/>
        </authorList>
    </citation>
    <scope>NUCLEOTIDE SEQUENCE [LARGE SCALE GENOMIC DNA]</scope>
    <source>
        <strain evidence="1 2">TWF694</strain>
    </source>
</reference>
<sequence>MKARWISVEKKVTEFNTEVGPEMAKNYFRKLVAKGVPRDKAKERTKDTYLRLLTTTRKISDKMRAIMELDNLLLED</sequence>
<comment type="caution">
    <text evidence="1">The sequence shown here is derived from an EMBL/GenBank/DDBJ whole genome shotgun (WGS) entry which is preliminary data.</text>
</comment>
<keyword evidence="2" id="KW-1185">Reference proteome</keyword>
<gene>
    <name evidence="1" type="ORF">TWF694_010144</name>
</gene>
<evidence type="ECO:0000313" key="2">
    <source>
        <dbReference type="Proteomes" id="UP001365542"/>
    </source>
</evidence>
<dbReference type="AlphaFoldDB" id="A0AAV9X916"/>
<evidence type="ECO:0000313" key="1">
    <source>
        <dbReference type="EMBL" id="KAK6538565.1"/>
    </source>
</evidence>
<accession>A0AAV9X916</accession>
<organism evidence="1 2">
    <name type="scientific">Orbilia ellipsospora</name>
    <dbReference type="NCBI Taxonomy" id="2528407"/>
    <lineage>
        <taxon>Eukaryota</taxon>
        <taxon>Fungi</taxon>
        <taxon>Dikarya</taxon>
        <taxon>Ascomycota</taxon>
        <taxon>Pezizomycotina</taxon>
        <taxon>Orbiliomycetes</taxon>
        <taxon>Orbiliales</taxon>
        <taxon>Orbiliaceae</taxon>
        <taxon>Orbilia</taxon>
    </lineage>
</organism>